<dbReference type="EMBL" id="JBHLTP010000013">
    <property type="protein sequence ID" value="MFC0525181.1"/>
    <property type="molecule type" value="Genomic_DNA"/>
</dbReference>
<evidence type="ECO:0000256" key="6">
    <source>
        <dbReference type="SAM" id="MobiDB-lite"/>
    </source>
</evidence>
<dbReference type="InterPro" id="IPR002328">
    <property type="entry name" value="ADH_Zn_CS"/>
</dbReference>
<evidence type="ECO:0000313" key="9">
    <source>
        <dbReference type="Proteomes" id="UP001589836"/>
    </source>
</evidence>
<comment type="similarity">
    <text evidence="5">Belongs to the zinc-containing alcohol dehydrogenase family.</text>
</comment>
<dbReference type="Gene3D" id="3.90.180.10">
    <property type="entry name" value="Medium-chain alcohol dehydrogenases, catalytic domain"/>
    <property type="match status" value="1"/>
</dbReference>
<dbReference type="SUPFAM" id="SSF50129">
    <property type="entry name" value="GroES-like"/>
    <property type="match status" value="1"/>
</dbReference>
<dbReference type="PROSITE" id="PS00059">
    <property type="entry name" value="ADH_ZINC"/>
    <property type="match status" value="1"/>
</dbReference>
<accession>A0ABV6LRZ4</accession>
<evidence type="ECO:0000256" key="3">
    <source>
        <dbReference type="ARBA" id="ARBA00023002"/>
    </source>
</evidence>
<comment type="cofactor">
    <cofactor evidence="5">
        <name>Zn(2+)</name>
        <dbReference type="ChEBI" id="CHEBI:29105"/>
    </cofactor>
</comment>
<dbReference type="SMART" id="SM00829">
    <property type="entry name" value="PKS_ER"/>
    <property type="match status" value="1"/>
</dbReference>
<keyword evidence="4" id="KW-0520">NAD</keyword>
<dbReference type="Gene3D" id="3.40.50.720">
    <property type="entry name" value="NAD(P)-binding Rossmann-like Domain"/>
    <property type="match status" value="1"/>
</dbReference>
<organism evidence="8 9">
    <name type="scientific">Pontibacillus salicampi</name>
    <dbReference type="NCBI Taxonomy" id="1449801"/>
    <lineage>
        <taxon>Bacteria</taxon>
        <taxon>Bacillati</taxon>
        <taxon>Bacillota</taxon>
        <taxon>Bacilli</taxon>
        <taxon>Bacillales</taxon>
        <taxon>Bacillaceae</taxon>
        <taxon>Pontibacillus</taxon>
    </lineage>
</organism>
<dbReference type="InterPro" id="IPR013149">
    <property type="entry name" value="ADH-like_C"/>
</dbReference>
<keyword evidence="1 5" id="KW-0479">Metal-binding</keyword>
<dbReference type="InterPro" id="IPR013154">
    <property type="entry name" value="ADH-like_N"/>
</dbReference>
<dbReference type="Pfam" id="PF08240">
    <property type="entry name" value="ADH_N"/>
    <property type="match status" value="1"/>
</dbReference>
<dbReference type="Proteomes" id="UP001589836">
    <property type="component" value="Unassembled WGS sequence"/>
</dbReference>
<feature type="region of interest" description="Disordered" evidence="6">
    <location>
        <begin position="371"/>
        <end position="391"/>
    </location>
</feature>
<dbReference type="InterPro" id="IPR020843">
    <property type="entry name" value="ER"/>
</dbReference>
<dbReference type="PANTHER" id="PTHR43880">
    <property type="entry name" value="ALCOHOL DEHYDROGENASE"/>
    <property type="match status" value="1"/>
</dbReference>
<dbReference type="InterPro" id="IPR036291">
    <property type="entry name" value="NAD(P)-bd_dom_sf"/>
</dbReference>
<evidence type="ECO:0000259" key="7">
    <source>
        <dbReference type="SMART" id="SM00829"/>
    </source>
</evidence>
<feature type="domain" description="Enoyl reductase (ER)" evidence="7">
    <location>
        <begin position="12"/>
        <end position="367"/>
    </location>
</feature>
<dbReference type="PANTHER" id="PTHR43880:SF12">
    <property type="entry name" value="ALCOHOL DEHYDROGENASE CLASS-3"/>
    <property type="match status" value="1"/>
</dbReference>
<reference evidence="8 9" key="1">
    <citation type="submission" date="2024-09" db="EMBL/GenBank/DDBJ databases">
        <authorList>
            <person name="Sun Q."/>
            <person name="Mori K."/>
        </authorList>
    </citation>
    <scope>NUCLEOTIDE SEQUENCE [LARGE SCALE GENOMIC DNA]</scope>
    <source>
        <strain evidence="8 9">NCAIM B.02529</strain>
    </source>
</reference>
<evidence type="ECO:0000256" key="2">
    <source>
        <dbReference type="ARBA" id="ARBA00022833"/>
    </source>
</evidence>
<evidence type="ECO:0000256" key="5">
    <source>
        <dbReference type="RuleBase" id="RU361277"/>
    </source>
</evidence>
<keyword evidence="2 5" id="KW-0862">Zinc</keyword>
<dbReference type="SUPFAM" id="SSF51735">
    <property type="entry name" value="NAD(P)-binding Rossmann-fold domains"/>
    <property type="match status" value="1"/>
</dbReference>
<protein>
    <submittedName>
        <fullName evidence="8">Zn-dependent alcohol dehydrogenase</fullName>
    </submittedName>
</protein>
<sequence>MKMKAAVMNAVGSPVEIREVDLESPKSNEVLVKIEATSICHSDLNALNDLTTPTPTILGHEGAGIVADIGPNVKHVKVGDRVALNWVPYCGVCEYCTAGHFHLCEEAFGPMFDGTLMDGTSRLSMDGRQMYHHSLLSTFAEYTVVPEMSCVKLPDGMPLTQASLIGCGVATGYGAAVNAAQVTPGSSVAVFGIGGVGINAIQGARIAGAEKIIACDVKEQNLLIAKQFGATHTIHVGKENAEESLKALTNGLGVHYAIDCSGNTKATESAWKGTRKRGVVVVVGAYNPSMMVNIPASGFHRVGKVLKGSFYGDTQPLRDFPTIARLYLEGRYKLDELVLKTIALEDINQVFDSFHDHSCMNVGRSVIDFSQKQPKQQNVSDTKMELGNSYA</sequence>
<keyword evidence="3" id="KW-0560">Oxidoreductase</keyword>
<evidence type="ECO:0000313" key="8">
    <source>
        <dbReference type="EMBL" id="MFC0525181.1"/>
    </source>
</evidence>
<feature type="compositionally biased region" description="Polar residues" evidence="6">
    <location>
        <begin position="371"/>
        <end position="381"/>
    </location>
</feature>
<dbReference type="RefSeq" id="WP_377350122.1">
    <property type="nucleotide sequence ID" value="NZ_JBHLTP010000013.1"/>
</dbReference>
<dbReference type="CDD" id="cd08279">
    <property type="entry name" value="Zn_ADH_class_III"/>
    <property type="match status" value="1"/>
</dbReference>
<gene>
    <name evidence="8" type="ORF">ACFFGV_16490</name>
</gene>
<keyword evidence="9" id="KW-1185">Reference proteome</keyword>
<evidence type="ECO:0000256" key="1">
    <source>
        <dbReference type="ARBA" id="ARBA00022723"/>
    </source>
</evidence>
<proteinExistence type="inferred from homology"/>
<evidence type="ECO:0000256" key="4">
    <source>
        <dbReference type="ARBA" id="ARBA00023027"/>
    </source>
</evidence>
<dbReference type="Pfam" id="PF00107">
    <property type="entry name" value="ADH_zinc_N"/>
    <property type="match status" value="1"/>
</dbReference>
<name>A0ABV6LRZ4_9BACI</name>
<comment type="caution">
    <text evidence="8">The sequence shown here is derived from an EMBL/GenBank/DDBJ whole genome shotgun (WGS) entry which is preliminary data.</text>
</comment>
<dbReference type="InterPro" id="IPR011032">
    <property type="entry name" value="GroES-like_sf"/>
</dbReference>